<comment type="caution">
    <text evidence="1">The sequence shown here is derived from an EMBL/GenBank/DDBJ whole genome shotgun (WGS) entry which is preliminary data.</text>
</comment>
<evidence type="ECO:0000313" key="2">
    <source>
        <dbReference type="Proteomes" id="UP001230649"/>
    </source>
</evidence>
<organism evidence="1 2">
    <name type="scientific">Naganishia adeliensis</name>
    <dbReference type="NCBI Taxonomy" id="92952"/>
    <lineage>
        <taxon>Eukaryota</taxon>
        <taxon>Fungi</taxon>
        <taxon>Dikarya</taxon>
        <taxon>Basidiomycota</taxon>
        <taxon>Agaricomycotina</taxon>
        <taxon>Tremellomycetes</taxon>
        <taxon>Filobasidiales</taxon>
        <taxon>Filobasidiaceae</taxon>
        <taxon>Naganishia</taxon>
    </lineage>
</organism>
<evidence type="ECO:0000313" key="1">
    <source>
        <dbReference type="EMBL" id="KAJ9092694.1"/>
    </source>
</evidence>
<reference evidence="1" key="1">
    <citation type="submission" date="2023-04" db="EMBL/GenBank/DDBJ databases">
        <title>Draft Genome sequencing of Naganishia species isolated from polar environments using Oxford Nanopore Technology.</title>
        <authorList>
            <person name="Leo P."/>
            <person name="Venkateswaran K."/>
        </authorList>
    </citation>
    <scope>NUCLEOTIDE SEQUENCE</scope>
    <source>
        <strain evidence="1">MNA-CCFEE 5262</strain>
    </source>
</reference>
<dbReference type="EMBL" id="JASBWS010000168">
    <property type="protein sequence ID" value="KAJ9092694.1"/>
    <property type="molecule type" value="Genomic_DNA"/>
</dbReference>
<proteinExistence type="predicted"/>
<protein>
    <submittedName>
        <fullName evidence="1">Uncharacterized protein</fullName>
    </submittedName>
</protein>
<dbReference type="Proteomes" id="UP001230649">
    <property type="component" value="Unassembled WGS sequence"/>
</dbReference>
<keyword evidence="2" id="KW-1185">Reference proteome</keyword>
<sequence length="745" mass="77894">MIAPIASSAFHLNDLQSAAAPAPTEPKPLLQATAEARPPATKAVFPNGFKDVHARNEAAEALHALTRNGEEAVEAKVRKVDALLNPCKCLSGGKCNCCRPRTKPSSGTSTPHEQNGQTSTDKLADMFSTVSTTSSSSAETSRVPPAAAYVSRYPGWDSSIRVGDTHHPAHTSPYVHKAKLYSPYSPNVRHPMEAGSSSGQGKYHHRPPARGHASSSSSADNTLPSIRPLNNAASRASQLKDLVLPSIISFPTAMEITLDGCTCGDGCACPGCAVHPQSRGTENIESGKGSHAKDASGNCPTSCTSCFDCRARVSVPAGIPTIDQLITVASSAIPAPTHHCRPSTGSATPAKAFELDGLHTSVLPTAVLQNKQAAEAWGFMKIKPLECCNGCCDTAEAEPMQVDGSSYRVGEDVMKVYTTLGSPSTLHGGGGGCCAKEKVPELETSRTPSVMEEKARPELVPRDSSTSDVAQPSTDTAPMPAAEPKSCCAKDTQDPVANKPKPCAPAPLSRSASTSKPHSTSHTPKPILLRPAASTSAPGTNAVSTIQTKNGAKHQLILPTSSRTIQVEKSLQRRASGRRPTNGGKSGAVTPNAGSALARDGFPHPPLGGDVTPAQPAGDASNTSAGNVSPHTTSVNDALPLPPFTGAPGTTTPQQQPFNNHAFDPLLLEPLTGYDFTSGQVTPIDSLDGGIWDLIDDGERWILPSAPPPDDFLAEFALPDGYEMAQGMLPPPNREQGTQRRRDEQ</sequence>
<gene>
    <name evidence="1" type="ORF">QFC20_007295</name>
</gene>
<accession>A0ACC2V025</accession>
<name>A0ACC2V025_9TREE</name>